<name>A0A4U3AVS5_9BACI</name>
<evidence type="ECO:0000313" key="6">
    <source>
        <dbReference type="Proteomes" id="UP000305222"/>
    </source>
</evidence>
<reference evidence="5 6" key="1">
    <citation type="journal article" date="2019" name="Environ. Microbiol.">
        <title>An active ?-lactamase is a part of an orchestrated cell wall stress resistance network of Bacillus subtilis and related rhizosphere species.</title>
        <authorList>
            <person name="Bucher T."/>
            <person name="Keren-Paz A."/>
            <person name="Hausser J."/>
            <person name="Olender T."/>
            <person name="Cytryn E."/>
            <person name="Kolodkin-Gal I."/>
        </authorList>
    </citation>
    <scope>NUCLEOTIDE SEQUENCE [LARGE SCALE GENOMIC DNA]</scope>
    <source>
        <strain evidence="5 6">I5</strain>
    </source>
</reference>
<keyword evidence="4" id="KW-0663">Pyridoxal phosphate</keyword>
<evidence type="ECO:0000313" key="5">
    <source>
        <dbReference type="EMBL" id="TKI92825.1"/>
    </source>
</evidence>
<evidence type="ECO:0000256" key="4">
    <source>
        <dbReference type="ARBA" id="ARBA00022898"/>
    </source>
</evidence>
<dbReference type="GO" id="GO:0008483">
    <property type="term" value="F:transaminase activity"/>
    <property type="evidence" value="ECO:0007669"/>
    <property type="project" value="UniProtKB-KW"/>
</dbReference>
<keyword evidence="2 5" id="KW-0032">Aminotransferase</keyword>
<dbReference type="Proteomes" id="UP000305222">
    <property type="component" value="Unassembled WGS sequence"/>
</dbReference>
<evidence type="ECO:0000256" key="2">
    <source>
        <dbReference type="ARBA" id="ARBA00022576"/>
    </source>
</evidence>
<dbReference type="InterPro" id="IPR049704">
    <property type="entry name" value="Aminotrans_3_PPA_site"/>
</dbReference>
<protein>
    <submittedName>
        <fullName evidence="5">Aminotransferase class III-fold pyridoxal phosphate-dependent enzyme</fullName>
    </submittedName>
</protein>
<dbReference type="InterPro" id="IPR050103">
    <property type="entry name" value="Class-III_PLP-dep_AT"/>
</dbReference>
<dbReference type="Pfam" id="PF00202">
    <property type="entry name" value="Aminotran_3"/>
    <property type="match status" value="1"/>
</dbReference>
<dbReference type="PANTHER" id="PTHR11986">
    <property type="entry name" value="AMINOTRANSFERASE CLASS III"/>
    <property type="match status" value="1"/>
</dbReference>
<dbReference type="InterPro" id="IPR005814">
    <property type="entry name" value="Aminotrans_3"/>
</dbReference>
<dbReference type="GO" id="GO:0030170">
    <property type="term" value="F:pyridoxal phosphate binding"/>
    <property type="evidence" value="ECO:0007669"/>
    <property type="project" value="InterPro"/>
</dbReference>
<sequence>ILIVDEVQSGMGRTGKLFAYQNFNITPDIIQIGKGAGGGIPLGGIIVGEKLCDVFAPGDHGTTFAHSSIGTALGLTVLNTLIDDGLMQEAYETSHYLNDKLQEIQKENSYYIQEVRHAGMMFGISLNDTNENVKKLQVELMEKGMLVDVTQGNIIRLLPPYIITQEEIDTFITQFISCVDKVAAVVSA</sequence>
<dbReference type="SUPFAM" id="SSF53383">
    <property type="entry name" value="PLP-dependent transferases"/>
    <property type="match status" value="1"/>
</dbReference>
<evidence type="ECO:0000256" key="3">
    <source>
        <dbReference type="ARBA" id="ARBA00022679"/>
    </source>
</evidence>
<dbReference type="PANTHER" id="PTHR11986:SF79">
    <property type="entry name" value="ACETYLORNITHINE AMINOTRANSFERASE, MITOCHONDRIAL"/>
    <property type="match status" value="1"/>
</dbReference>
<dbReference type="PROSITE" id="PS00600">
    <property type="entry name" value="AA_TRANSFER_CLASS_3"/>
    <property type="match status" value="1"/>
</dbReference>
<comment type="caution">
    <text evidence="5">The sequence shown here is derived from an EMBL/GenBank/DDBJ whole genome shotgun (WGS) entry which is preliminary data.</text>
</comment>
<dbReference type="Gene3D" id="3.40.640.10">
    <property type="entry name" value="Type I PLP-dependent aspartate aminotransferase-like (Major domain)"/>
    <property type="match status" value="1"/>
</dbReference>
<evidence type="ECO:0000256" key="1">
    <source>
        <dbReference type="ARBA" id="ARBA00001933"/>
    </source>
</evidence>
<dbReference type="AlphaFoldDB" id="A0A4U3AVS5"/>
<gene>
    <name evidence="5" type="ORF">FC699_19185</name>
</gene>
<dbReference type="EMBL" id="SZON01001045">
    <property type="protein sequence ID" value="TKI92825.1"/>
    <property type="molecule type" value="Genomic_DNA"/>
</dbReference>
<dbReference type="InterPro" id="IPR015421">
    <property type="entry name" value="PyrdxlP-dep_Trfase_major"/>
</dbReference>
<dbReference type="InterPro" id="IPR015422">
    <property type="entry name" value="PyrdxlP-dep_Trfase_small"/>
</dbReference>
<keyword evidence="3 5" id="KW-0808">Transferase</keyword>
<dbReference type="GO" id="GO:0042802">
    <property type="term" value="F:identical protein binding"/>
    <property type="evidence" value="ECO:0007669"/>
    <property type="project" value="TreeGrafter"/>
</dbReference>
<comment type="cofactor">
    <cofactor evidence="1">
        <name>pyridoxal 5'-phosphate</name>
        <dbReference type="ChEBI" id="CHEBI:597326"/>
    </cofactor>
</comment>
<dbReference type="Gene3D" id="3.90.1150.10">
    <property type="entry name" value="Aspartate Aminotransferase, domain 1"/>
    <property type="match status" value="1"/>
</dbReference>
<feature type="non-terminal residue" evidence="5">
    <location>
        <position position="1"/>
    </location>
</feature>
<organism evidence="5 6">
    <name type="scientific">Bacillus wiedmannii</name>
    <dbReference type="NCBI Taxonomy" id="1890302"/>
    <lineage>
        <taxon>Bacteria</taxon>
        <taxon>Bacillati</taxon>
        <taxon>Bacillota</taxon>
        <taxon>Bacilli</taxon>
        <taxon>Bacillales</taxon>
        <taxon>Bacillaceae</taxon>
        <taxon>Bacillus</taxon>
        <taxon>Bacillus cereus group</taxon>
    </lineage>
</organism>
<proteinExistence type="predicted"/>
<dbReference type="InterPro" id="IPR015424">
    <property type="entry name" value="PyrdxlP-dep_Trfase"/>
</dbReference>
<accession>A0A4U3AVS5</accession>